<accession>A0AAW9K9G3</accession>
<gene>
    <name evidence="2" type="ORF">GNF83_19710</name>
</gene>
<dbReference type="Gene3D" id="3.30.70.870">
    <property type="entry name" value="Elongation Factor G (Translational Gtpase), domain 3"/>
    <property type="match status" value="1"/>
</dbReference>
<feature type="domain" description="TypA/BipA C-terminal" evidence="1">
    <location>
        <begin position="1"/>
        <end position="66"/>
    </location>
</feature>
<proteinExistence type="predicted"/>
<evidence type="ECO:0000313" key="2">
    <source>
        <dbReference type="EMBL" id="MDZ7543360.1"/>
    </source>
</evidence>
<dbReference type="Proteomes" id="UP001288944">
    <property type="component" value="Unassembled WGS sequence"/>
</dbReference>
<dbReference type="EMBL" id="WNUR01001101">
    <property type="protein sequence ID" value="MDZ7543360.1"/>
    <property type="molecule type" value="Genomic_DNA"/>
</dbReference>
<feature type="non-terminal residue" evidence="2">
    <location>
        <position position="1"/>
    </location>
</feature>
<reference evidence="2" key="1">
    <citation type="submission" date="2019-11" db="EMBL/GenBank/DDBJ databases">
        <title>Characterization of Clostridium perfringens isolates from swine manure treated agricultural soils.</title>
        <authorList>
            <person name="Wushke S.T."/>
        </authorList>
    </citation>
    <scope>NUCLEOTIDE SEQUENCE</scope>
    <source>
        <strain evidence="2">X62</strain>
    </source>
</reference>
<organism evidence="2 3">
    <name type="scientific">Clostridium perfringens</name>
    <dbReference type="NCBI Taxonomy" id="1502"/>
    <lineage>
        <taxon>Bacteria</taxon>
        <taxon>Bacillati</taxon>
        <taxon>Bacillota</taxon>
        <taxon>Clostridia</taxon>
        <taxon>Eubacteriales</taxon>
        <taxon>Clostridiaceae</taxon>
        <taxon>Clostridium</taxon>
    </lineage>
</organism>
<sequence>SRAEDIDINICKGKKLTNTRASGSDDAVKLIPPRQMTLEQCLEFINSDELVEVTPESIRMRKRVLDSAERRRITSRNRK</sequence>
<name>A0AAW9K9G3_CLOPF</name>
<evidence type="ECO:0000259" key="1">
    <source>
        <dbReference type="Pfam" id="PF21018"/>
    </source>
</evidence>
<comment type="caution">
    <text evidence="2">The sequence shown here is derived from an EMBL/GenBank/DDBJ whole genome shotgun (WGS) entry which is preliminary data.</text>
</comment>
<evidence type="ECO:0000313" key="3">
    <source>
        <dbReference type="Proteomes" id="UP001288944"/>
    </source>
</evidence>
<dbReference type="InterPro" id="IPR048876">
    <property type="entry name" value="BipA_C"/>
</dbReference>
<dbReference type="Pfam" id="PF21018">
    <property type="entry name" value="BipA_C"/>
    <property type="match status" value="1"/>
</dbReference>
<protein>
    <submittedName>
        <fullName evidence="2">Translational GTPase TypA</fullName>
    </submittedName>
</protein>
<dbReference type="AlphaFoldDB" id="A0AAW9K9G3"/>